<evidence type="ECO:0000313" key="6">
    <source>
        <dbReference type="EMBL" id="KAL0631307.1"/>
    </source>
</evidence>
<dbReference type="PANTHER" id="PTHR13200">
    <property type="entry name" value="EEF1A LYSINE METHYLTRANSFERASE 1"/>
    <property type="match status" value="1"/>
</dbReference>
<keyword evidence="7" id="KW-1185">Reference proteome</keyword>
<accession>A0ABR3G5S7</accession>
<comment type="caution">
    <text evidence="6">The sequence shown here is derived from an EMBL/GenBank/DDBJ whole genome shotgun (WGS) entry which is preliminary data.</text>
</comment>
<reference evidence="6 7" key="1">
    <citation type="submission" date="2024-02" db="EMBL/GenBank/DDBJ databases">
        <title>Discinaceae phylogenomics.</title>
        <authorList>
            <person name="Dirks A.C."/>
            <person name="James T.Y."/>
        </authorList>
    </citation>
    <scope>NUCLEOTIDE SEQUENCE [LARGE SCALE GENOMIC DNA]</scope>
    <source>
        <strain evidence="6 7">ACD0624</strain>
    </source>
</reference>
<comment type="similarity">
    <text evidence="5">Belongs to the class I-like SAM-binding methyltransferase superfamily. EFM5 family.</text>
</comment>
<sequence length="255" mass="29900">MATPHDTENDDIQLSPEALEALKSFLTEKDERQHRFETLKKKAEEEDHVERGKILTITDFEEDWQHSQFWYDHKTAQTYAEDLLEGATDDTVIGIVSTPSVFIKIQEMKASGQVSKNLQVYLLEFDHRFELFEGFIHYDFKYPLRLPTWFKGKFDRVILDPPFLSNDCQTKTALTLRWMMKPWSTNSSNVRLIVCTGERMQGLVEKLYRQAGVRTTTFDVQHMNGLSNKFLCYSSFESKSLEWENIDTLKRVGDY</sequence>
<dbReference type="HAMAP" id="MF_03187">
    <property type="entry name" value="Methyltr_EFM5"/>
    <property type="match status" value="1"/>
</dbReference>
<dbReference type="InterPro" id="IPR041370">
    <property type="entry name" value="Mlase_EEF1AKMT1/ZCCHC4"/>
</dbReference>
<evidence type="ECO:0000256" key="3">
    <source>
        <dbReference type="ARBA" id="ARBA00022603"/>
    </source>
</evidence>
<keyword evidence="4 5" id="KW-0808">Transferase</keyword>
<name>A0ABR3G5S7_9PEZI</name>
<dbReference type="InterPro" id="IPR019369">
    <property type="entry name" value="Efm5/EEF1AKMT1"/>
</dbReference>
<dbReference type="EMBL" id="JBBBZM010000268">
    <property type="protein sequence ID" value="KAL0631307.1"/>
    <property type="molecule type" value="Genomic_DNA"/>
</dbReference>
<evidence type="ECO:0000313" key="7">
    <source>
        <dbReference type="Proteomes" id="UP001447188"/>
    </source>
</evidence>
<dbReference type="PANTHER" id="PTHR13200:SF0">
    <property type="entry name" value="EEF1A LYSINE METHYLTRANSFERASE 1"/>
    <property type="match status" value="1"/>
</dbReference>
<evidence type="ECO:0000256" key="2">
    <source>
        <dbReference type="ARBA" id="ARBA00022490"/>
    </source>
</evidence>
<dbReference type="Pfam" id="PF10237">
    <property type="entry name" value="N6-adenineMlase"/>
    <property type="match status" value="1"/>
</dbReference>
<keyword evidence="3 5" id="KW-0489">Methyltransferase</keyword>
<comment type="function">
    <text evidence="5">S-adenosyl-L-methionine-dependent protein-lysine N-methyltransferase that trimethylates elongation factor 1-alpha at 'Lys-79'.</text>
</comment>
<evidence type="ECO:0000256" key="5">
    <source>
        <dbReference type="HAMAP-Rule" id="MF_03187"/>
    </source>
</evidence>
<organism evidence="6 7">
    <name type="scientific">Discina gigas</name>
    <dbReference type="NCBI Taxonomy" id="1032678"/>
    <lineage>
        <taxon>Eukaryota</taxon>
        <taxon>Fungi</taxon>
        <taxon>Dikarya</taxon>
        <taxon>Ascomycota</taxon>
        <taxon>Pezizomycotina</taxon>
        <taxon>Pezizomycetes</taxon>
        <taxon>Pezizales</taxon>
        <taxon>Discinaceae</taxon>
        <taxon>Discina</taxon>
    </lineage>
</organism>
<dbReference type="EC" id="2.1.1.-" evidence="5"/>
<evidence type="ECO:0000256" key="1">
    <source>
        <dbReference type="ARBA" id="ARBA00004496"/>
    </source>
</evidence>
<gene>
    <name evidence="6" type="primary">EFM5_3</name>
    <name evidence="5" type="synonym">EFM5</name>
    <name evidence="6" type="ORF">Q9L58_009838</name>
</gene>
<comment type="subcellular location">
    <subcellularLocation>
        <location evidence="1 5">Cytoplasm</location>
    </subcellularLocation>
</comment>
<keyword evidence="2 5" id="KW-0963">Cytoplasm</keyword>
<dbReference type="Proteomes" id="UP001447188">
    <property type="component" value="Unassembled WGS sequence"/>
</dbReference>
<protein>
    <recommendedName>
        <fullName evidence="5">Protein-lysine N-methyltransferase EFM5</fullName>
        <ecNumber evidence="5">2.1.1.-</ecNumber>
    </recommendedName>
    <alternativeName>
        <fullName evidence="5">Elongation factor methyltransferase 5</fullName>
    </alternativeName>
</protein>
<proteinExistence type="inferred from homology"/>
<evidence type="ECO:0000256" key="4">
    <source>
        <dbReference type="ARBA" id="ARBA00022679"/>
    </source>
</evidence>